<reference evidence="4 5" key="1">
    <citation type="submission" date="2019-02" db="EMBL/GenBank/DDBJ databases">
        <title>Deep-cultivation of Planctomycetes and their phenomic and genomic characterization uncovers novel biology.</title>
        <authorList>
            <person name="Wiegand S."/>
            <person name="Jogler M."/>
            <person name="Boedeker C."/>
            <person name="Pinto D."/>
            <person name="Vollmers J."/>
            <person name="Rivas-Marin E."/>
            <person name="Kohn T."/>
            <person name="Peeters S.H."/>
            <person name="Heuer A."/>
            <person name="Rast P."/>
            <person name="Oberbeckmann S."/>
            <person name="Bunk B."/>
            <person name="Jeske O."/>
            <person name="Meyerdierks A."/>
            <person name="Storesund J.E."/>
            <person name="Kallscheuer N."/>
            <person name="Luecker S."/>
            <person name="Lage O.M."/>
            <person name="Pohl T."/>
            <person name="Merkel B.J."/>
            <person name="Hornburger P."/>
            <person name="Mueller R.-W."/>
            <person name="Bruemmer F."/>
            <person name="Labrenz M."/>
            <person name="Spormann A.M."/>
            <person name="Op Den Camp H."/>
            <person name="Overmann J."/>
            <person name="Amann R."/>
            <person name="Jetten M.S.M."/>
            <person name="Mascher T."/>
            <person name="Medema M.H."/>
            <person name="Devos D.P."/>
            <person name="Kaster A.-K."/>
            <person name="Ovreas L."/>
            <person name="Rohde M."/>
            <person name="Galperin M.Y."/>
            <person name="Jogler C."/>
        </authorList>
    </citation>
    <scope>NUCLEOTIDE SEQUENCE [LARGE SCALE GENOMIC DNA]</scope>
    <source>
        <strain evidence="4 5">CA85</strain>
    </source>
</reference>
<name>A0A5C5YET7_9BACT</name>
<dbReference type="RefSeq" id="WP_146390587.1">
    <property type="nucleotide sequence ID" value="NZ_SJPK01000003.1"/>
</dbReference>
<dbReference type="InterPro" id="IPR029044">
    <property type="entry name" value="Nucleotide-diphossugar_trans"/>
</dbReference>
<feature type="site" description="Positions MEP for the nucleophilic attack" evidence="3">
    <location>
        <position position="164"/>
    </location>
</feature>
<protein>
    <recommendedName>
        <fullName evidence="3">2-C-methyl-D-erythritol 4-phosphate cytidylyltransferase</fullName>
        <ecNumber evidence="3">2.7.7.60</ecNumber>
    </recommendedName>
    <alternativeName>
        <fullName evidence="3">4-diphosphocytidyl-2C-methyl-D-erythritol synthase</fullName>
    </alternativeName>
    <alternativeName>
        <fullName evidence="3">MEP cytidylyltransferase</fullName>
        <shortName evidence="3">MCT</shortName>
    </alternativeName>
</protein>
<evidence type="ECO:0000256" key="3">
    <source>
        <dbReference type="HAMAP-Rule" id="MF_00108"/>
    </source>
</evidence>
<dbReference type="CDD" id="cd02516">
    <property type="entry name" value="CDP-ME_synthetase"/>
    <property type="match status" value="1"/>
</dbReference>
<dbReference type="OrthoDB" id="9806837at2"/>
<keyword evidence="3" id="KW-0414">Isoprene biosynthesis</keyword>
<feature type="site" description="Transition state stabilizer" evidence="3">
    <location>
        <position position="21"/>
    </location>
</feature>
<comment type="catalytic activity">
    <reaction evidence="3">
        <text>2-C-methyl-D-erythritol 4-phosphate + CTP + H(+) = 4-CDP-2-C-methyl-D-erythritol + diphosphate</text>
        <dbReference type="Rhea" id="RHEA:13429"/>
        <dbReference type="ChEBI" id="CHEBI:15378"/>
        <dbReference type="ChEBI" id="CHEBI:33019"/>
        <dbReference type="ChEBI" id="CHEBI:37563"/>
        <dbReference type="ChEBI" id="CHEBI:57823"/>
        <dbReference type="ChEBI" id="CHEBI:58262"/>
        <dbReference type="EC" id="2.7.7.60"/>
    </reaction>
</comment>
<evidence type="ECO:0000313" key="5">
    <source>
        <dbReference type="Proteomes" id="UP000318053"/>
    </source>
</evidence>
<dbReference type="EC" id="2.7.7.60" evidence="3"/>
<comment type="caution">
    <text evidence="4">The sequence shown here is derived from an EMBL/GenBank/DDBJ whole genome shotgun (WGS) entry which is preliminary data.</text>
</comment>
<dbReference type="Pfam" id="PF01128">
    <property type="entry name" value="IspD"/>
    <property type="match status" value="1"/>
</dbReference>
<dbReference type="SUPFAM" id="SSF53448">
    <property type="entry name" value="Nucleotide-diphospho-sugar transferases"/>
    <property type="match status" value="1"/>
</dbReference>
<organism evidence="4 5">
    <name type="scientific">Allorhodopirellula solitaria</name>
    <dbReference type="NCBI Taxonomy" id="2527987"/>
    <lineage>
        <taxon>Bacteria</taxon>
        <taxon>Pseudomonadati</taxon>
        <taxon>Planctomycetota</taxon>
        <taxon>Planctomycetia</taxon>
        <taxon>Pirellulales</taxon>
        <taxon>Pirellulaceae</taxon>
        <taxon>Allorhodopirellula</taxon>
    </lineage>
</organism>
<dbReference type="UniPathway" id="UPA00056">
    <property type="reaction ID" value="UER00093"/>
</dbReference>
<dbReference type="PANTHER" id="PTHR32125:SF4">
    <property type="entry name" value="2-C-METHYL-D-ERYTHRITOL 4-PHOSPHATE CYTIDYLYLTRANSFERASE, CHLOROPLASTIC"/>
    <property type="match status" value="1"/>
</dbReference>
<comment type="pathway">
    <text evidence="3">Isoprenoid biosynthesis; isopentenyl diphosphate biosynthesis via DXP pathway; isopentenyl diphosphate from 1-deoxy-D-xylulose 5-phosphate: step 2/6.</text>
</comment>
<keyword evidence="5" id="KW-1185">Reference proteome</keyword>
<dbReference type="AlphaFoldDB" id="A0A5C5YET7"/>
<dbReference type="PANTHER" id="PTHR32125">
    <property type="entry name" value="2-C-METHYL-D-ERYTHRITOL 4-PHOSPHATE CYTIDYLYLTRANSFERASE, CHLOROPLASTIC"/>
    <property type="match status" value="1"/>
</dbReference>
<keyword evidence="1 3" id="KW-0808">Transferase</keyword>
<dbReference type="InterPro" id="IPR050088">
    <property type="entry name" value="IspD/TarI_cytidylyltransf_bact"/>
</dbReference>
<comment type="function">
    <text evidence="3">Catalyzes the formation of 4-diphosphocytidyl-2-C-methyl-D-erythritol from CTP and 2-C-methyl-D-erythritol 4-phosphate (MEP).</text>
</comment>
<comment type="similarity">
    <text evidence="3">Belongs to the IspD/TarI cytidylyltransferase family. IspD subfamily.</text>
</comment>
<dbReference type="InterPro" id="IPR034683">
    <property type="entry name" value="IspD/TarI"/>
</dbReference>
<dbReference type="Gene3D" id="3.90.550.10">
    <property type="entry name" value="Spore Coat Polysaccharide Biosynthesis Protein SpsA, Chain A"/>
    <property type="match status" value="1"/>
</dbReference>
<dbReference type="Proteomes" id="UP000318053">
    <property type="component" value="Unassembled WGS sequence"/>
</dbReference>
<evidence type="ECO:0000256" key="1">
    <source>
        <dbReference type="ARBA" id="ARBA00022679"/>
    </source>
</evidence>
<dbReference type="GO" id="GO:0019288">
    <property type="term" value="P:isopentenyl diphosphate biosynthetic process, methylerythritol 4-phosphate pathway"/>
    <property type="evidence" value="ECO:0007669"/>
    <property type="project" value="UniProtKB-UniRule"/>
</dbReference>
<feature type="site" description="Positions MEP for the nucleophilic attack" evidence="3">
    <location>
        <position position="218"/>
    </location>
</feature>
<proteinExistence type="inferred from homology"/>
<dbReference type="NCBIfam" id="TIGR00453">
    <property type="entry name" value="ispD"/>
    <property type="match status" value="1"/>
</dbReference>
<dbReference type="HAMAP" id="MF_00108">
    <property type="entry name" value="IspD"/>
    <property type="match status" value="1"/>
</dbReference>
<dbReference type="GO" id="GO:0050518">
    <property type="term" value="F:2-C-methyl-D-erythritol 4-phosphate cytidylyltransferase activity"/>
    <property type="evidence" value="ECO:0007669"/>
    <property type="project" value="UniProtKB-UniRule"/>
</dbReference>
<keyword evidence="2 3" id="KW-0548">Nucleotidyltransferase</keyword>
<evidence type="ECO:0000313" key="4">
    <source>
        <dbReference type="EMBL" id="TWT72991.1"/>
    </source>
</evidence>
<dbReference type="EMBL" id="SJPK01000003">
    <property type="protein sequence ID" value="TWT72991.1"/>
    <property type="molecule type" value="Genomic_DNA"/>
</dbReference>
<accession>A0A5C5YET7</accession>
<feature type="site" description="Transition state stabilizer" evidence="3">
    <location>
        <position position="28"/>
    </location>
</feature>
<dbReference type="FunFam" id="3.90.550.10:FF:000003">
    <property type="entry name" value="2-C-methyl-D-erythritol 4-phosphate cytidylyltransferase"/>
    <property type="match status" value="1"/>
</dbReference>
<dbReference type="InterPro" id="IPR001228">
    <property type="entry name" value="IspD"/>
</dbReference>
<gene>
    <name evidence="3 4" type="primary">ispD</name>
    <name evidence="4" type="ORF">CA85_14520</name>
</gene>
<sequence length="239" mass="25436">MTTLPDASVAVILPAAGSGQRFGDQSNKLFAPLAGRPLWTHAAETLLRRDEVSCLWLAVSPGDREQLEEQAAMLSRPDKIHFVNGGAERSDSVAAALDAVAQAAEASIQWVAVHDAARPLLRAEDVSSVLACAAHTRAAILATPVTGTLKRGARDQSACQTLDRRGIWVAQTPQVFSLDLLRQAYASHRGRPATDDAELVERTGHPVALVAGAADNLKITYPEDLAVAEALLQSRTHLS</sequence>
<evidence type="ECO:0000256" key="2">
    <source>
        <dbReference type="ARBA" id="ARBA00022695"/>
    </source>
</evidence>